<name>A0AAV3U6F2_9ALTE</name>
<dbReference type="InterPro" id="IPR051678">
    <property type="entry name" value="AGP_Transferase"/>
</dbReference>
<sequence>MHTQNLPLEEQKIVKCIETLLHGTVTNVDRQVRWRRSWFVDVDTAEGEIKLYVRGDRESDVVPFPELKREADIITALYNQGIPVPKIYGMCEDPVAIIMQAVPGTRDVSQATTDEQRSSIAHQYIDAMAAVHKLPLESFASIGLDIPQGAEAVALAGLNAYMPLYLKSKSAPDPLIEFAIRWLKNNIPKHRYSPSFVAFDAGQFLFENGKVTALYDFEFAMVGDPMVDIATMAMRDSYEPTGERISTLIAYYGEITGERVDTDIVRFHQIVFSTVACMQFAGALKNPKPGDPHDVYIEWDFALRRTLLNALARKLGIEYLSPAALSSQKSSRTALDTMLIDFQSQLSDETVDQRAVKRCLGRLLAYSAKLNIYQGELDQCAMEEAIPFVGKTRNAEELDEKLEQFVLQASASHDIALLRYFSDQLSRRILALGDIELGISANHIANDILD</sequence>
<dbReference type="InterPro" id="IPR041726">
    <property type="entry name" value="ACAD10_11_N"/>
</dbReference>
<dbReference type="Pfam" id="PF01636">
    <property type="entry name" value="APH"/>
    <property type="match status" value="1"/>
</dbReference>
<evidence type="ECO:0000259" key="1">
    <source>
        <dbReference type="Pfam" id="PF01636"/>
    </source>
</evidence>
<dbReference type="RefSeq" id="WP_345425525.1">
    <property type="nucleotide sequence ID" value="NZ_AP031496.1"/>
</dbReference>
<evidence type="ECO:0000313" key="2">
    <source>
        <dbReference type="EMBL" id="GAA4951701.1"/>
    </source>
</evidence>
<dbReference type="CDD" id="cd05154">
    <property type="entry name" value="ACAD10_11_N-like"/>
    <property type="match status" value="1"/>
</dbReference>
<proteinExistence type="predicted"/>
<dbReference type="EMBL" id="BAABLX010000029">
    <property type="protein sequence ID" value="GAA4951701.1"/>
    <property type="molecule type" value="Genomic_DNA"/>
</dbReference>
<dbReference type="PANTHER" id="PTHR21310">
    <property type="entry name" value="AMINOGLYCOSIDE PHOSPHOTRANSFERASE-RELATED-RELATED"/>
    <property type="match status" value="1"/>
</dbReference>
<feature type="domain" description="Aminoglycoside phosphotransferase" evidence="1">
    <location>
        <begin position="47"/>
        <end position="255"/>
    </location>
</feature>
<accession>A0AAV3U6F2</accession>
<dbReference type="Proteomes" id="UP001409585">
    <property type="component" value="Unassembled WGS sequence"/>
</dbReference>
<protein>
    <recommendedName>
        <fullName evidence="1">Aminoglycoside phosphotransferase domain-containing protein</fullName>
    </recommendedName>
</protein>
<gene>
    <name evidence="2" type="ORF">GCM10025791_35320</name>
</gene>
<reference evidence="3" key="1">
    <citation type="journal article" date="2019" name="Int. J. Syst. Evol. Microbiol.">
        <title>The Global Catalogue of Microorganisms (GCM) 10K type strain sequencing project: providing services to taxonomists for standard genome sequencing and annotation.</title>
        <authorList>
            <consortium name="The Broad Institute Genomics Platform"/>
            <consortium name="The Broad Institute Genome Sequencing Center for Infectious Disease"/>
            <person name="Wu L."/>
            <person name="Ma J."/>
        </authorList>
    </citation>
    <scope>NUCLEOTIDE SEQUENCE [LARGE SCALE GENOMIC DNA]</scope>
    <source>
        <strain evidence="3">JCM 19134</strain>
    </source>
</reference>
<dbReference type="Gene3D" id="3.90.1200.10">
    <property type="match status" value="1"/>
</dbReference>
<dbReference type="SUPFAM" id="SSF56112">
    <property type="entry name" value="Protein kinase-like (PK-like)"/>
    <property type="match status" value="1"/>
</dbReference>
<dbReference type="AlphaFoldDB" id="A0AAV3U6F2"/>
<keyword evidence="3" id="KW-1185">Reference proteome</keyword>
<evidence type="ECO:0000313" key="3">
    <source>
        <dbReference type="Proteomes" id="UP001409585"/>
    </source>
</evidence>
<dbReference type="InterPro" id="IPR011009">
    <property type="entry name" value="Kinase-like_dom_sf"/>
</dbReference>
<dbReference type="InterPro" id="IPR002575">
    <property type="entry name" value="Aminoglycoside_PTrfase"/>
</dbReference>
<comment type="caution">
    <text evidence="2">The sequence shown here is derived from an EMBL/GenBank/DDBJ whole genome shotgun (WGS) entry which is preliminary data.</text>
</comment>
<organism evidence="2 3">
    <name type="scientific">Halioxenophilus aromaticivorans</name>
    <dbReference type="NCBI Taxonomy" id="1306992"/>
    <lineage>
        <taxon>Bacteria</taxon>
        <taxon>Pseudomonadati</taxon>
        <taxon>Pseudomonadota</taxon>
        <taxon>Gammaproteobacteria</taxon>
        <taxon>Alteromonadales</taxon>
        <taxon>Alteromonadaceae</taxon>
        <taxon>Halioxenophilus</taxon>
    </lineage>
</organism>